<dbReference type="EMBL" id="QEXO01000001">
    <property type="protein sequence ID" value="PWE16016.1"/>
    <property type="molecule type" value="Genomic_DNA"/>
</dbReference>
<dbReference type="InterPro" id="IPR045865">
    <property type="entry name" value="ACT-like_dom_sf"/>
</dbReference>
<dbReference type="Pfam" id="PF01966">
    <property type="entry name" value="HD"/>
    <property type="match status" value="1"/>
</dbReference>
<dbReference type="HAMAP" id="MF_00277">
    <property type="entry name" value="PII_uridylyl_transf"/>
    <property type="match status" value="1"/>
</dbReference>
<comment type="caution">
    <text evidence="7">Lacks conserved residue(s) required for the propagation of feature annotation.</text>
</comment>
<dbReference type="PANTHER" id="PTHR47320:SF1">
    <property type="entry name" value="BIFUNCTIONAL URIDYLYLTRANSFERASE_URIDYLYL-REMOVING ENZYME"/>
    <property type="match status" value="1"/>
</dbReference>
<dbReference type="RefSeq" id="WP_109088488.1">
    <property type="nucleotide sequence ID" value="NZ_QEXO01000001.1"/>
</dbReference>
<name>A0A2U2BPU6_ALCFA</name>
<evidence type="ECO:0000256" key="3">
    <source>
        <dbReference type="ARBA" id="ARBA00022737"/>
    </source>
</evidence>
<dbReference type="InterPro" id="IPR002934">
    <property type="entry name" value="Polymerase_NTP_transf_dom"/>
</dbReference>
<reference evidence="10 11" key="1">
    <citation type="submission" date="2018-05" db="EMBL/GenBank/DDBJ databases">
        <title>Genome Sequence of an Efficient Indole-Degrading Bacterium, Alcaligenes sp.YBY.</title>
        <authorList>
            <person name="Yang B."/>
        </authorList>
    </citation>
    <scope>NUCLEOTIDE SEQUENCE [LARGE SCALE GENOMIC DNA]</scope>
    <source>
        <strain evidence="10 11">YBY</strain>
    </source>
</reference>
<dbReference type="EC" id="2.7.7.59" evidence="7"/>
<dbReference type="AlphaFoldDB" id="A0A2U2BPU6"/>
<organism evidence="10 11">
    <name type="scientific">Alcaligenes faecalis</name>
    <dbReference type="NCBI Taxonomy" id="511"/>
    <lineage>
        <taxon>Bacteria</taxon>
        <taxon>Pseudomonadati</taxon>
        <taxon>Pseudomonadota</taxon>
        <taxon>Betaproteobacteria</taxon>
        <taxon>Burkholderiales</taxon>
        <taxon>Alcaligenaceae</taxon>
        <taxon>Alcaligenes</taxon>
    </lineage>
</organism>
<keyword evidence="2 7" id="KW-0548">Nucleotidyltransferase</keyword>
<reference evidence="10 11" key="2">
    <citation type="submission" date="2018-05" db="EMBL/GenBank/DDBJ databases">
        <authorList>
            <person name="Lanie J.A."/>
            <person name="Ng W.-L."/>
            <person name="Kazmierczak K.M."/>
            <person name="Andrzejewski T.M."/>
            <person name="Davidsen T.M."/>
            <person name="Wayne K.J."/>
            <person name="Tettelin H."/>
            <person name="Glass J.I."/>
            <person name="Rusch D."/>
            <person name="Podicherti R."/>
            <person name="Tsui H.-C.T."/>
            <person name="Winkler M.E."/>
        </authorList>
    </citation>
    <scope>NUCLEOTIDE SEQUENCE [LARGE SCALE GENOMIC DNA]</scope>
    <source>
        <strain evidence="10 11">YBY</strain>
    </source>
</reference>
<dbReference type="SUPFAM" id="SSF81301">
    <property type="entry name" value="Nucleotidyltransferase"/>
    <property type="match status" value="1"/>
</dbReference>
<keyword evidence="6 7" id="KW-0511">Multifunctional enzyme</keyword>
<dbReference type="PIRSF" id="PIRSF006288">
    <property type="entry name" value="PII_uridyltransf"/>
    <property type="match status" value="1"/>
</dbReference>
<keyword evidence="4 7" id="KW-0378">Hydrolase</keyword>
<dbReference type="PANTHER" id="PTHR47320">
    <property type="entry name" value="BIFUNCTIONAL URIDYLYLTRANSFERASE/URIDYLYL-REMOVING ENZYME"/>
    <property type="match status" value="1"/>
</dbReference>
<dbReference type="CDD" id="cd05401">
    <property type="entry name" value="NT_GlnE_GlnD_like"/>
    <property type="match status" value="1"/>
</dbReference>
<dbReference type="Pfam" id="PF01909">
    <property type="entry name" value="NTP_transf_2"/>
    <property type="match status" value="1"/>
</dbReference>
<comment type="domain">
    <text evidence="7">Has four distinct domains: an N-terminal nucleotidyltransferase (NT) domain responsible for UTase activity, a central HD domain that encodes UR activity, and two C-terminal ACT domains that seem to have a role in glutamine sensing.</text>
</comment>
<accession>A0A2U2BPU6</accession>
<comment type="catalytic activity">
    <reaction evidence="7">
        <text>[protein-PII]-uridylyl-L-tyrosine + H2O = [protein-PII]-L-tyrosine + UMP + H(+)</text>
        <dbReference type="Rhea" id="RHEA:48600"/>
        <dbReference type="Rhea" id="RHEA-COMP:12147"/>
        <dbReference type="Rhea" id="RHEA-COMP:12148"/>
        <dbReference type="ChEBI" id="CHEBI:15377"/>
        <dbReference type="ChEBI" id="CHEBI:15378"/>
        <dbReference type="ChEBI" id="CHEBI:46858"/>
        <dbReference type="ChEBI" id="CHEBI:57865"/>
        <dbReference type="ChEBI" id="CHEBI:90602"/>
    </reaction>
</comment>
<dbReference type="InterPro" id="IPR010043">
    <property type="entry name" value="UTase/UR"/>
</dbReference>
<dbReference type="PROSITE" id="PS51831">
    <property type="entry name" value="HD"/>
    <property type="match status" value="1"/>
</dbReference>
<keyword evidence="1 7" id="KW-0808">Transferase</keyword>
<dbReference type="Pfam" id="PF08335">
    <property type="entry name" value="GlnD_UR_UTase"/>
    <property type="match status" value="1"/>
</dbReference>
<sequence length="859" mass="99146">MSFLAQHRDRIACRRARAYERFRQDLHCDRLLKSLCQICDQGLRELLDRYPLPRQASLAALGGYGRGELYPHSDVDLLILLQREPNAEDIDRIQTLVAALWDIGLAPSHNVATPAQCLEQASQDITTETALLESRWLAGSKLLLRHAQQQLQSQMDPQAFFLAKQAEQQQRHAHLQDTPYSLEPNCKESPGALRDLQVLLWMARAAGLGRTWVDVAQSELLTESELKALQRVEEAFKRLRIELHLLTGRAEDRLLFDLQPRLAEIYGFQPTATRRASELLMQRYYWAAKIVSQLNLILMRSIEEHLFPQTDQDPLILDSHFQIHHGQLGLRQPDGFEQDPSLIFVAMLHLQQQPNLRGLKADTLRALWHARRLIDAKFRAEPRNRRLFLEILQQNKGIVHTLRLMNLLNLLPRYLPVFRRVVGQMQHDLFHAYTVDEHTLKVIRNLRRFTMAEHSEELSMANQLMSGFDRHWLLYIAALFHDIAKGRGGNHSELGAQDALAFCQDHGLMPVDAELVVFLVREHLSMSQVAQKRDLSDPNVIFQFLQTVGTERRLTALYLLTVADIRATSPTVWNSWKGKLLEDLYNLTLAALGREAKDGVSVLDQRKRDAAGEIRLAGLLDDAREDFWQWLDKPYFLRHDASEIAWHTIQLYHQSHSLTPVVRIRPAGQTDALQVLVYTKDASRLFLRICRYFDSQAVSIQDARIYTTRHGWALDSFVVMLPAYDHALRRDPLLIETELCQALQQDWLPNEHPHDHYRDIRSRRARVFPIQPTVDLRQDEQGQDWILTLSATDRRGLLYSLAQVFEHHDVRLRSAKVMTLGDRVEDVFILSGAALEQNRNQLRLERDVRLALSQQATPS</sequence>
<proteinExistence type="inferred from homology"/>
<dbReference type="GO" id="GO:0008081">
    <property type="term" value="F:phosphoric diester hydrolase activity"/>
    <property type="evidence" value="ECO:0007669"/>
    <property type="project" value="UniProtKB-UniRule"/>
</dbReference>
<feature type="domain" description="HD" evidence="9">
    <location>
        <begin position="435"/>
        <end position="568"/>
    </location>
</feature>
<keyword evidence="5 7" id="KW-0460">Magnesium</keyword>
<dbReference type="SUPFAM" id="SSF55021">
    <property type="entry name" value="ACT-like"/>
    <property type="match status" value="2"/>
</dbReference>
<dbReference type="InterPro" id="IPR006674">
    <property type="entry name" value="HD_domain"/>
</dbReference>
<dbReference type="STRING" id="511.UZ73_00455"/>
<evidence type="ECO:0000259" key="9">
    <source>
        <dbReference type="PROSITE" id="PS51831"/>
    </source>
</evidence>
<keyword evidence="3" id="KW-0677">Repeat</keyword>
<evidence type="ECO:0000256" key="7">
    <source>
        <dbReference type="HAMAP-Rule" id="MF_00277"/>
    </source>
</evidence>
<evidence type="ECO:0000256" key="1">
    <source>
        <dbReference type="ARBA" id="ARBA00022679"/>
    </source>
</evidence>
<dbReference type="SUPFAM" id="SSF109604">
    <property type="entry name" value="HD-domain/PDEase-like"/>
    <property type="match status" value="1"/>
</dbReference>
<gene>
    <name evidence="7" type="primary">glnD</name>
    <name evidence="10" type="ORF">DF183_04615</name>
</gene>
<dbReference type="CDD" id="cd00077">
    <property type="entry name" value="HDc"/>
    <property type="match status" value="1"/>
</dbReference>
<dbReference type="GO" id="GO:0006808">
    <property type="term" value="P:regulation of nitrogen utilization"/>
    <property type="evidence" value="ECO:0007669"/>
    <property type="project" value="UniProtKB-UniRule"/>
</dbReference>
<dbReference type="NCBIfam" id="NF002837">
    <property type="entry name" value="PRK03059.1"/>
    <property type="match status" value="1"/>
</dbReference>
<dbReference type="SMART" id="SM00471">
    <property type="entry name" value="HDc"/>
    <property type="match status" value="1"/>
</dbReference>
<evidence type="ECO:0000256" key="4">
    <source>
        <dbReference type="ARBA" id="ARBA00022801"/>
    </source>
</evidence>
<dbReference type="CDD" id="cd04900">
    <property type="entry name" value="ACT_UUR-like_1"/>
    <property type="match status" value="1"/>
</dbReference>
<comment type="cofactor">
    <cofactor evidence="7">
        <name>Mg(2+)</name>
        <dbReference type="ChEBI" id="CHEBI:18420"/>
    </cofactor>
</comment>
<evidence type="ECO:0000256" key="2">
    <source>
        <dbReference type="ARBA" id="ARBA00022695"/>
    </source>
</evidence>
<evidence type="ECO:0000256" key="6">
    <source>
        <dbReference type="ARBA" id="ARBA00023268"/>
    </source>
</evidence>
<dbReference type="InterPro" id="IPR002912">
    <property type="entry name" value="ACT_dom"/>
</dbReference>
<protein>
    <recommendedName>
        <fullName evidence="7">Bifunctional uridylyltransferase/uridylyl-removing enzyme</fullName>
        <shortName evidence="7">UTase/UR</shortName>
    </recommendedName>
    <alternativeName>
        <fullName evidence="7">Bifunctional [protein-PII] modification enzyme</fullName>
    </alternativeName>
    <alternativeName>
        <fullName evidence="7">Bifunctional nitrogen sensor protein</fullName>
    </alternativeName>
    <domain>
        <recommendedName>
            <fullName evidence="7">[Protein-PII] uridylyltransferase</fullName>
            <shortName evidence="7">PII uridylyltransferase</shortName>
            <shortName evidence="7">UTase</shortName>
            <ecNumber evidence="7">2.7.7.59</ecNumber>
        </recommendedName>
    </domain>
    <domain>
        <recommendedName>
            <fullName evidence="7">[Protein-PII]-UMP uridylyl-removing enzyme</fullName>
            <shortName evidence="7">UR</shortName>
            <ecNumber evidence="7">3.1.4.-</ecNumber>
        </recommendedName>
    </domain>
</protein>
<feature type="region of interest" description="Uridylyltransferase" evidence="7">
    <location>
        <begin position="1"/>
        <end position="316"/>
    </location>
</feature>
<dbReference type="InterPro" id="IPR003607">
    <property type="entry name" value="HD/PDEase_dom"/>
</dbReference>
<dbReference type="EC" id="3.1.4.-" evidence="7"/>
<comment type="similarity">
    <text evidence="7">Belongs to the GlnD family.</text>
</comment>
<dbReference type="InterPro" id="IPR013546">
    <property type="entry name" value="PII_UdlTrfase/GS_AdlTrfase"/>
</dbReference>
<feature type="domain" description="ACT" evidence="8">
    <location>
        <begin position="674"/>
        <end position="754"/>
    </location>
</feature>
<comment type="caution">
    <text evidence="10">The sequence shown here is derived from an EMBL/GenBank/DDBJ whole genome shotgun (WGS) entry which is preliminary data.</text>
</comment>
<evidence type="ECO:0000313" key="11">
    <source>
        <dbReference type="Proteomes" id="UP000245216"/>
    </source>
</evidence>
<evidence type="ECO:0000259" key="8">
    <source>
        <dbReference type="PROSITE" id="PS51671"/>
    </source>
</evidence>
<comment type="activity regulation">
    <text evidence="7">Uridylyltransferase (UTase) activity is inhibited by glutamine, while glutamine activates uridylyl-removing (UR) activity.</text>
</comment>
<dbReference type="Gene3D" id="1.10.3210.10">
    <property type="entry name" value="Hypothetical protein af1432"/>
    <property type="match status" value="1"/>
</dbReference>
<dbReference type="InterPro" id="IPR043519">
    <property type="entry name" value="NT_sf"/>
</dbReference>
<dbReference type="PROSITE" id="PS51671">
    <property type="entry name" value="ACT"/>
    <property type="match status" value="2"/>
</dbReference>
<dbReference type="GO" id="GO:0008773">
    <property type="term" value="F:[protein-PII] uridylyltransferase activity"/>
    <property type="evidence" value="ECO:0007669"/>
    <property type="project" value="UniProtKB-UniRule"/>
</dbReference>
<dbReference type="CDD" id="cd04899">
    <property type="entry name" value="ACT_ACR-UUR-like_2"/>
    <property type="match status" value="1"/>
</dbReference>
<dbReference type="NCBIfam" id="TIGR01693">
    <property type="entry name" value="UTase_glnD"/>
    <property type="match status" value="1"/>
</dbReference>
<evidence type="ECO:0000256" key="5">
    <source>
        <dbReference type="ARBA" id="ARBA00022842"/>
    </source>
</evidence>
<evidence type="ECO:0000313" key="10">
    <source>
        <dbReference type="EMBL" id="PWE16016.1"/>
    </source>
</evidence>
<comment type="function">
    <text evidence="7">Modifies, by uridylylation and deuridylylation, the PII regulatory proteins (GlnB and homologs), in response to the nitrogen status of the cell that GlnD senses through the glutamine level. Under low glutamine levels, catalyzes the conversion of the PII proteins and UTP to PII-UMP and PPi, while under higher glutamine levels, GlnD hydrolyzes PII-UMP to PII and UMP (deuridylylation). Thus, controls uridylylation state and activity of the PII proteins, and plays an important role in the regulation of nitrogen metabolism.</text>
</comment>
<feature type="domain" description="ACT" evidence="8">
    <location>
        <begin position="786"/>
        <end position="859"/>
    </location>
</feature>
<comment type="catalytic activity">
    <reaction evidence="7">
        <text>[protein-PII]-L-tyrosine + UTP = [protein-PII]-uridylyl-L-tyrosine + diphosphate</text>
        <dbReference type="Rhea" id="RHEA:13673"/>
        <dbReference type="Rhea" id="RHEA-COMP:12147"/>
        <dbReference type="Rhea" id="RHEA-COMP:12148"/>
        <dbReference type="ChEBI" id="CHEBI:33019"/>
        <dbReference type="ChEBI" id="CHEBI:46398"/>
        <dbReference type="ChEBI" id="CHEBI:46858"/>
        <dbReference type="ChEBI" id="CHEBI:90602"/>
        <dbReference type="EC" id="2.7.7.59"/>
    </reaction>
</comment>
<dbReference type="Proteomes" id="UP000245216">
    <property type="component" value="Unassembled WGS sequence"/>
</dbReference>